<dbReference type="Proteomes" id="UP001057580">
    <property type="component" value="Chromosome"/>
</dbReference>
<evidence type="ECO:0000256" key="1">
    <source>
        <dbReference type="SAM" id="Phobius"/>
    </source>
</evidence>
<organism evidence="2 3">
    <name type="scientific">Salinirubellus salinus</name>
    <dbReference type="NCBI Taxonomy" id="1364945"/>
    <lineage>
        <taxon>Archaea</taxon>
        <taxon>Methanobacteriati</taxon>
        <taxon>Methanobacteriota</taxon>
        <taxon>Stenosarchaea group</taxon>
        <taxon>Halobacteria</taxon>
        <taxon>Halobacteriales</taxon>
        <taxon>Natronomonadaceae</taxon>
        <taxon>Salinirubellus</taxon>
    </lineage>
</organism>
<evidence type="ECO:0000313" key="2">
    <source>
        <dbReference type="EMBL" id="UWM54848.1"/>
    </source>
</evidence>
<dbReference type="Pfam" id="PF25959">
    <property type="entry name" value="DUF7996"/>
    <property type="match status" value="1"/>
</dbReference>
<keyword evidence="1" id="KW-1133">Transmembrane helix</keyword>
<feature type="transmembrane region" description="Helical" evidence="1">
    <location>
        <begin position="16"/>
        <end position="38"/>
    </location>
</feature>
<protein>
    <submittedName>
        <fullName evidence="2">Uncharacterized protein</fullName>
    </submittedName>
</protein>
<gene>
    <name evidence="2" type="ORF">N0B31_00885</name>
</gene>
<reference evidence="2" key="1">
    <citation type="submission" date="2022-09" db="EMBL/GenBank/DDBJ databases">
        <title>Diverse halophilic archaea isolated from saline environments.</title>
        <authorList>
            <person name="Cui H.-L."/>
        </authorList>
    </citation>
    <scope>NUCLEOTIDE SEQUENCE</scope>
    <source>
        <strain evidence="2">ZS-35-S2</strain>
    </source>
</reference>
<keyword evidence="3" id="KW-1185">Reference proteome</keyword>
<name>A0A9E7R4Z3_9EURY</name>
<evidence type="ECO:0000313" key="3">
    <source>
        <dbReference type="Proteomes" id="UP001057580"/>
    </source>
</evidence>
<dbReference type="KEGG" id="ssai:N0B31_00885"/>
<dbReference type="EMBL" id="CP104003">
    <property type="protein sequence ID" value="UWM54848.1"/>
    <property type="molecule type" value="Genomic_DNA"/>
</dbReference>
<dbReference type="AlphaFoldDB" id="A0A9E7R4Z3"/>
<dbReference type="InterPro" id="IPR058309">
    <property type="entry name" value="DUF7996"/>
</dbReference>
<keyword evidence="1" id="KW-0812">Transmembrane</keyword>
<accession>A0A9E7R4Z3</accession>
<dbReference type="RefSeq" id="WP_260593844.1">
    <property type="nucleotide sequence ID" value="NZ_CP104003.1"/>
</dbReference>
<proteinExistence type="predicted"/>
<dbReference type="GeneID" id="74940933"/>
<keyword evidence="1" id="KW-0472">Membrane</keyword>
<feature type="transmembrane region" description="Helical" evidence="1">
    <location>
        <begin position="45"/>
        <end position="66"/>
    </location>
</feature>
<sequence>MPTIVSPEMESDPPRWLRALVVLAAGIALSGIADFALTQAGYRGLGAYVWATGYAGTILLMFFLYLRPLDLQGPDGEGEERAD</sequence>